<keyword evidence="2 7" id="KW-0645">Protease</keyword>
<reference evidence="9 10" key="1">
    <citation type="journal article" date="2014" name="Genome Biol. Evol.">
        <title>The secreted proteins of Achlya hypogyna and Thraustotheca clavata identify the ancestral oomycete secretome and reveal gene acquisitions by horizontal gene transfer.</title>
        <authorList>
            <person name="Misner I."/>
            <person name="Blouin N."/>
            <person name="Leonard G."/>
            <person name="Richards T.A."/>
            <person name="Lane C.E."/>
        </authorList>
    </citation>
    <scope>NUCLEOTIDE SEQUENCE [LARGE SCALE GENOMIC DNA]</scope>
    <source>
        <strain evidence="9 10">ATCC 34112</strain>
    </source>
</reference>
<comment type="cofactor">
    <cofactor evidence="7">
        <name>Zn(2+)</name>
        <dbReference type="ChEBI" id="CHEBI:29105"/>
    </cofactor>
    <text evidence="7">Binds 1 zinc ion.</text>
</comment>
<dbReference type="Proteomes" id="UP000243217">
    <property type="component" value="Unassembled WGS sequence"/>
</dbReference>
<dbReference type="Gene3D" id="1.10.1370.10">
    <property type="entry name" value="Neurolysin, domain 3"/>
    <property type="match status" value="1"/>
</dbReference>
<keyword evidence="5 7" id="KW-0862">Zinc</keyword>
<sequence>MVKPYFSLDSMVEGSFDVANKLFGVRFVLRPDIKTYHPDVRVYEVHETVRQWCLDGGIPCINRNNEDEGINIIPIVVNNNNFVKSAEGEPTLLSFDNCVTLFHEFGHACHGILSKVKYNRLSGVAVVADFMELPSQLMEHWVFEPEVLKKYSRHYDTDETIPQDLLHKLKAAATFGQGFDIIEYMACALIDQKSHQLESIERINMPEFEEKVLAELDMPAGIVMRYRILDFIHLFDGPEYVAGYYTYLWAEVLDADAFDAILEASSIFGKKTAKRLVKYFYSAGNSIDPMDAYRKFRGRDPIIESML</sequence>
<proteinExistence type="inferred from homology"/>
<keyword evidence="4 7" id="KW-0378">Hydrolase</keyword>
<dbReference type="SUPFAM" id="SSF55486">
    <property type="entry name" value="Metalloproteases ('zincins'), catalytic domain"/>
    <property type="match status" value="1"/>
</dbReference>
<gene>
    <name evidence="9" type="ORF">THRCLA_01410</name>
</gene>
<dbReference type="PANTHER" id="PTHR43660:SF1">
    <property type="entry name" value="DIPEPTIDYL CARBOXYPEPTIDASE"/>
    <property type="match status" value="1"/>
</dbReference>
<dbReference type="InterPro" id="IPR024079">
    <property type="entry name" value="MetalloPept_cat_dom_sf"/>
</dbReference>
<evidence type="ECO:0000313" key="9">
    <source>
        <dbReference type="EMBL" id="OQS06546.1"/>
    </source>
</evidence>
<evidence type="ECO:0000313" key="10">
    <source>
        <dbReference type="Proteomes" id="UP000243217"/>
    </source>
</evidence>
<evidence type="ECO:0000256" key="5">
    <source>
        <dbReference type="ARBA" id="ARBA00022833"/>
    </source>
</evidence>
<keyword evidence="3 7" id="KW-0479">Metal-binding</keyword>
<dbReference type="GO" id="GO:0046872">
    <property type="term" value="F:metal ion binding"/>
    <property type="evidence" value="ECO:0007669"/>
    <property type="project" value="UniProtKB-UniRule"/>
</dbReference>
<keyword evidence="10" id="KW-1185">Reference proteome</keyword>
<dbReference type="Gene3D" id="3.40.390.10">
    <property type="entry name" value="Collagenase (Catalytic Domain)"/>
    <property type="match status" value="1"/>
</dbReference>
<dbReference type="AlphaFoldDB" id="A0A1W0A8E0"/>
<dbReference type="GO" id="GO:0006508">
    <property type="term" value="P:proteolysis"/>
    <property type="evidence" value="ECO:0007669"/>
    <property type="project" value="UniProtKB-KW"/>
</dbReference>
<evidence type="ECO:0000256" key="3">
    <source>
        <dbReference type="ARBA" id="ARBA00022723"/>
    </source>
</evidence>
<evidence type="ECO:0000256" key="1">
    <source>
        <dbReference type="ARBA" id="ARBA00006040"/>
    </source>
</evidence>
<organism evidence="9 10">
    <name type="scientific">Thraustotheca clavata</name>
    <dbReference type="NCBI Taxonomy" id="74557"/>
    <lineage>
        <taxon>Eukaryota</taxon>
        <taxon>Sar</taxon>
        <taxon>Stramenopiles</taxon>
        <taxon>Oomycota</taxon>
        <taxon>Saprolegniomycetes</taxon>
        <taxon>Saprolegniales</taxon>
        <taxon>Achlyaceae</taxon>
        <taxon>Thraustotheca</taxon>
    </lineage>
</organism>
<dbReference type="GO" id="GO:0004222">
    <property type="term" value="F:metalloendopeptidase activity"/>
    <property type="evidence" value="ECO:0007669"/>
    <property type="project" value="InterPro"/>
</dbReference>
<evidence type="ECO:0000256" key="6">
    <source>
        <dbReference type="ARBA" id="ARBA00023049"/>
    </source>
</evidence>
<feature type="domain" description="Peptidase M3A/M3B catalytic" evidence="8">
    <location>
        <begin position="2"/>
        <end position="305"/>
    </location>
</feature>
<dbReference type="PANTHER" id="PTHR43660">
    <property type="entry name" value="DIPEPTIDYL CARBOXYPEPTIDASE"/>
    <property type="match status" value="1"/>
</dbReference>
<dbReference type="InterPro" id="IPR045090">
    <property type="entry name" value="Pept_M3A_M3B"/>
</dbReference>
<evidence type="ECO:0000259" key="8">
    <source>
        <dbReference type="Pfam" id="PF01432"/>
    </source>
</evidence>
<dbReference type="OrthoDB" id="534666at2759"/>
<dbReference type="EMBL" id="JNBS01000331">
    <property type="protein sequence ID" value="OQS06546.1"/>
    <property type="molecule type" value="Genomic_DNA"/>
</dbReference>
<dbReference type="InterPro" id="IPR001567">
    <property type="entry name" value="Pept_M3A_M3B_dom"/>
</dbReference>
<evidence type="ECO:0000256" key="4">
    <source>
        <dbReference type="ARBA" id="ARBA00022801"/>
    </source>
</evidence>
<accession>A0A1W0A8E0</accession>
<comment type="caution">
    <text evidence="9">The sequence shown here is derived from an EMBL/GenBank/DDBJ whole genome shotgun (WGS) entry which is preliminary data.</text>
</comment>
<comment type="similarity">
    <text evidence="1 7">Belongs to the peptidase M3 family.</text>
</comment>
<dbReference type="InterPro" id="IPR024077">
    <property type="entry name" value="Neurolysin/TOP_dom2"/>
</dbReference>
<keyword evidence="6 7" id="KW-0482">Metalloprotease</keyword>
<evidence type="ECO:0000256" key="7">
    <source>
        <dbReference type="RuleBase" id="RU003435"/>
    </source>
</evidence>
<evidence type="ECO:0000256" key="2">
    <source>
        <dbReference type="ARBA" id="ARBA00022670"/>
    </source>
</evidence>
<name>A0A1W0A8E0_9STRA</name>
<dbReference type="Pfam" id="PF01432">
    <property type="entry name" value="Peptidase_M3"/>
    <property type="match status" value="1"/>
</dbReference>
<protein>
    <submittedName>
        <fullName evidence="9">Peptidyl-dipeptidase dcp</fullName>
    </submittedName>
</protein>